<accession>A0A392UZZ7</accession>
<proteinExistence type="predicted"/>
<comment type="caution">
    <text evidence="1">The sequence shown here is derived from an EMBL/GenBank/DDBJ whole genome shotgun (WGS) entry which is preliminary data.</text>
</comment>
<sequence>MTDEELQAKHHQKVLDQFGVEVSTFQVQSMDLCDWMEVQQF</sequence>
<evidence type="ECO:0000313" key="2">
    <source>
        <dbReference type="Proteomes" id="UP000265520"/>
    </source>
</evidence>
<reference evidence="1 2" key="1">
    <citation type="journal article" date="2018" name="Front. Plant Sci.">
        <title>Red Clover (Trifolium pratense) and Zigzag Clover (T. medium) - A Picture of Genomic Similarities and Differences.</title>
        <authorList>
            <person name="Dluhosova J."/>
            <person name="Istvanek J."/>
            <person name="Nedelnik J."/>
            <person name="Repkova J."/>
        </authorList>
    </citation>
    <scope>NUCLEOTIDE SEQUENCE [LARGE SCALE GENOMIC DNA]</scope>
    <source>
        <strain evidence="2">cv. 10/8</strain>
        <tissue evidence="1">Leaf</tissue>
    </source>
</reference>
<protein>
    <submittedName>
        <fullName evidence="1">Uncharacterized protein</fullName>
    </submittedName>
</protein>
<dbReference type="Proteomes" id="UP000265520">
    <property type="component" value="Unassembled WGS sequence"/>
</dbReference>
<name>A0A392UZZ7_9FABA</name>
<keyword evidence="2" id="KW-1185">Reference proteome</keyword>
<evidence type="ECO:0000313" key="1">
    <source>
        <dbReference type="EMBL" id="MCI79710.1"/>
    </source>
</evidence>
<dbReference type="EMBL" id="LXQA010979752">
    <property type="protein sequence ID" value="MCI79710.1"/>
    <property type="molecule type" value="Genomic_DNA"/>
</dbReference>
<dbReference type="AlphaFoldDB" id="A0A392UZZ7"/>
<organism evidence="1 2">
    <name type="scientific">Trifolium medium</name>
    <dbReference type="NCBI Taxonomy" id="97028"/>
    <lineage>
        <taxon>Eukaryota</taxon>
        <taxon>Viridiplantae</taxon>
        <taxon>Streptophyta</taxon>
        <taxon>Embryophyta</taxon>
        <taxon>Tracheophyta</taxon>
        <taxon>Spermatophyta</taxon>
        <taxon>Magnoliopsida</taxon>
        <taxon>eudicotyledons</taxon>
        <taxon>Gunneridae</taxon>
        <taxon>Pentapetalae</taxon>
        <taxon>rosids</taxon>
        <taxon>fabids</taxon>
        <taxon>Fabales</taxon>
        <taxon>Fabaceae</taxon>
        <taxon>Papilionoideae</taxon>
        <taxon>50 kb inversion clade</taxon>
        <taxon>NPAAA clade</taxon>
        <taxon>Hologalegina</taxon>
        <taxon>IRL clade</taxon>
        <taxon>Trifolieae</taxon>
        <taxon>Trifolium</taxon>
    </lineage>
</organism>
<gene>
    <name evidence="1" type="ORF">A2U01_0100981</name>
</gene>